<dbReference type="GO" id="GO:0016887">
    <property type="term" value="F:ATP hydrolysis activity"/>
    <property type="evidence" value="ECO:0007669"/>
    <property type="project" value="InterPro"/>
</dbReference>
<proteinExistence type="inferred from homology"/>
<name>A0A1H5YP97_9HYPH</name>
<gene>
    <name evidence="8" type="ORF">SAMN04488115_10417</name>
</gene>
<keyword evidence="5" id="KW-0862">Zinc</keyword>
<dbReference type="AlphaFoldDB" id="A0A1H5YP97"/>
<dbReference type="CDD" id="cd03235">
    <property type="entry name" value="ABC_Metallic_Cations"/>
    <property type="match status" value="1"/>
</dbReference>
<evidence type="ECO:0000313" key="8">
    <source>
        <dbReference type="EMBL" id="SEG25600.1"/>
    </source>
</evidence>
<organism evidence="8 9">
    <name type="scientific">Bosea lathyri</name>
    <dbReference type="NCBI Taxonomy" id="1036778"/>
    <lineage>
        <taxon>Bacteria</taxon>
        <taxon>Pseudomonadati</taxon>
        <taxon>Pseudomonadota</taxon>
        <taxon>Alphaproteobacteria</taxon>
        <taxon>Hyphomicrobiales</taxon>
        <taxon>Boseaceae</taxon>
        <taxon>Bosea</taxon>
    </lineage>
</organism>
<feature type="domain" description="ABC transporter" evidence="7">
    <location>
        <begin position="18"/>
        <end position="253"/>
    </location>
</feature>
<dbReference type="GO" id="GO:0006829">
    <property type="term" value="P:zinc ion transport"/>
    <property type="evidence" value="ECO:0007669"/>
    <property type="project" value="UniProtKB-KW"/>
</dbReference>
<dbReference type="NCBIfam" id="NF011630">
    <property type="entry name" value="PRK15056.1"/>
    <property type="match status" value="1"/>
</dbReference>
<dbReference type="Gene3D" id="3.40.50.300">
    <property type="entry name" value="P-loop containing nucleotide triphosphate hydrolases"/>
    <property type="match status" value="1"/>
</dbReference>
<dbReference type="PANTHER" id="PTHR42734:SF5">
    <property type="entry name" value="IRON TRANSPORT SYSTEM ATP-BINDING PROTEIN HI_0361-RELATED"/>
    <property type="match status" value="1"/>
</dbReference>
<dbReference type="PROSITE" id="PS50893">
    <property type="entry name" value="ABC_TRANSPORTER_2"/>
    <property type="match status" value="1"/>
</dbReference>
<keyword evidence="9" id="KW-1185">Reference proteome</keyword>
<keyword evidence="5" id="KW-0864">Zinc transport</keyword>
<evidence type="ECO:0000256" key="5">
    <source>
        <dbReference type="ARBA" id="ARBA00022906"/>
    </source>
</evidence>
<keyword evidence="3" id="KW-0547">Nucleotide-binding</keyword>
<dbReference type="GO" id="GO:0005524">
    <property type="term" value="F:ATP binding"/>
    <property type="evidence" value="ECO:0007669"/>
    <property type="project" value="UniProtKB-KW"/>
</dbReference>
<dbReference type="PANTHER" id="PTHR42734">
    <property type="entry name" value="METAL TRANSPORT SYSTEM ATP-BINDING PROTEIN TM_0124-RELATED"/>
    <property type="match status" value="1"/>
</dbReference>
<dbReference type="Pfam" id="PF00005">
    <property type="entry name" value="ABC_tran"/>
    <property type="match status" value="1"/>
</dbReference>
<dbReference type="SUPFAM" id="SSF52540">
    <property type="entry name" value="P-loop containing nucleoside triphosphate hydrolases"/>
    <property type="match status" value="1"/>
</dbReference>
<dbReference type="Proteomes" id="UP000236743">
    <property type="component" value="Unassembled WGS sequence"/>
</dbReference>
<evidence type="ECO:0000256" key="3">
    <source>
        <dbReference type="ARBA" id="ARBA00022741"/>
    </source>
</evidence>
<evidence type="ECO:0000313" key="9">
    <source>
        <dbReference type="Proteomes" id="UP000236743"/>
    </source>
</evidence>
<evidence type="ECO:0000256" key="2">
    <source>
        <dbReference type="ARBA" id="ARBA00022448"/>
    </source>
</evidence>
<evidence type="ECO:0000259" key="7">
    <source>
        <dbReference type="PROSITE" id="PS50893"/>
    </source>
</evidence>
<dbReference type="InterPro" id="IPR027417">
    <property type="entry name" value="P-loop_NTPase"/>
</dbReference>
<keyword evidence="6" id="KW-0406">Ion transport</keyword>
<accession>A0A1H5YP97</accession>
<sequence length="306" mass="32611">MNTQVAGMFAKGGVTPSISVAGVTVRYGNGVTAVNDASFALGPGTICALVGINGSGKSTLFKTLMGFMKPARGEVTIAGMAVRAALKRGIVSYVPQAEEVDWSFPVLVDDVVMMGRYGHMGFLRIAGQADRDAVDEALARVNMLEFRRRQIGELSGGQRKRVFLARALAQGGQVILLDEPFTGVDVKTEDAIVALMRELRAEGRLMLVSTHNLGSIPDFCDQVVLINKTVLAAGPTATTFTHDNLQRAFGGALRHFRLGGAELHDDADARRVTVISDDERPLVLYGERDHETLAGGAKADGGEGVR</sequence>
<comment type="similarity">
    <text evidence="1">Belongs to the ABC transporter superfamily.</text>
</comment>
<evidence type="ECO:0000256" key="6">
    <source>
        <dbReference type="ARBA" id="ARBA00023065"/>
    </source>
</evidence>
<dbReference type="InterPro" id="IPR017871">
    <property type="entry name" value="ABC_transporter-like_CS"/>
</dbReference>
<evidence type="ECO:0000256" key="4">
    <source>
        <dbReference type="ARBA" id="ARBA00022840"/>
    </source>
</evidence>
<keyword evidence="2" id="KW-0813">Transport</keyword>
<keyword evidence="4 8" id="KW-0067">ATP-binding</keyword>
<dbReference type="EMBL" id="FNUY01000004">
    <property type="protein sequence ID" value="SEG25600.1"/>
    <property type="molecule type" value="Genomic_DNA"/>
</dbReference>
<reference evidence="8 9" key="1">
    <citation type="submission" date="2016-10" db="EMBL/GenBank/DDBJ databases">
        <authorList>
            <person name="de Groot N.N."/>
        </authorList>
    </citation>
    <scope>NUCLEOTIDE SEQUENCE [LARGE SCALE GENOMIC DNA]</scope>
    <source>
        <strain evidence="8 9">DSM 26656</strain>
    </source>
</reference>
<protein>
    <submittedName>
        <fullName evidence="8">Manganese/iron transport system ATP-binding protein</fullName>
    </submittedName>
</protein>
<dbReference type="InterPro" id="IPR050153">
    <property type="entry name" value="Metal_Ion_Import_ABC"/>
</dbReference>
<dbReference type="InterPro" id="IPR003593">
    <property type="entry name" value="AAA+_ATPase"/>
</dbReference>
<dbReference type="SMART" id="SM00382">
    <property type="entry name" value="AAA"/>
    <property type="match status" value="1"/>
</dbReference>
<dbReference type="PROSITE" id="PS00211">
    <property type="entry name" value="ABC_TRANSPORTER_1"/>
    <property type="match status" value="1"/>
</dbReference>
<dbReference type="InterPro" id="IPR003439">
    <property type="entry name" value="ABC_transporter-like_ATP-bd"/>
</dbReference>
<evidence type="ECO:0000256" key="1">
    <source>
        <dbReference type="ARBA" id="ARBA00005417"/>
    </source>
</evidence>